<feature type="transmembrane region" description="Helical" evidence="6">
    <location>
        <begin position="223"/>
        <end position="244"/>
    </location>
</feature>
<evidence type="ECO:0000256" key="6">
    <source>
        <dbReference type="SAM" id="Phobius"/>
    </source>
</evidence>
<evidence type="ECO:0000256" key="3">
    <source>
        <dbReference type="ARBA" id="ARBA00022692"/>
    </source>
</evidence>
<evidence type="ECO:0000256" key="4">
    <source>
        <dbReference type="ARBA" id="ARBA00022989"/>
    </source>
</evidence>
<evidence type="ECO:0000256" key="5">
    <source>
        <dbReference type="ARBA" id="ARBA00023136"/>
    </source>
</evidence>
<evidence type="ECO:0000313" key="8">
    <source>
        <dbReference type="Proteomes" id="UP000000440"/>
    </source>
</evidence>
<feature type="transmembrane region" description="Helical" evidence="6">
    <location>
        <begin position="42"/>
        <end position="64"/>
    </location>
</feature>
<protein>
    <submittedName>
        <fullName evidence="7">Tlr1345 protein</fullName>
    </submittedName>
</protein>
<feature type="transmembrane region" description="Helical" evidence="6">
    <location>
        <begin position="128"/>
        <end position="146"/>
    </location>
</feature>
<dbReference type="InterPro" id="IPR002797">
    <property type="entry name" value="Polysacc_synth"/>
</dbReference>
<dbReference type="PANTHER" id="PTHR30250">
    <property type="entry name" value="PST FAMILY PREDICTED COLANIC ACID TRANSPORTER"/>
    <property type="match status" value="1"/>
</dbReference>
<dbReference type="EnsemblBacteria" id="BAC08897">
    <property type="protein sequence ID" value="BAC08897"/>
    <property type="gene ID" value="BAC08897"/>
</dbReference>
<feature type="transmembrane region" description="Helical" evidence="6">
    <location>
        <begin position="264"/>
        <end position="284"/>
    </location>
</feature>
<evidence type="ECO:0000256" key="2">
    <source>
        <dbReference type="ARBA" id="ARBA00022475"/>
    </source>
</evidence>
<comment type="subcellular location">
    <subcellularLocation>
        <location evidence="1">Cell membrane</location>
        <topology evidence="1">Multi-pass membrane protein</topology>
    </subcellularLocation>
</comment>
<dbReference type="STRING" id="197221.gene:10747943"/>
<gene>
    <name evidence="7" type="ordered locus">tlr1345</name>
</gene>
<dbReference type="eggNOG" id="COG2244">
    <property type="taxonomic scope" value="Bacteria"/>
</dbReference>
<keyword evidence="8" id="KW-1185">Reference proteome</keyword>
<dbReference type="AlphaFoldDB" id="Q8DJ83"/>
<name>Q8DJ83_THEVB</name>
<feature type="transmembrane region" description="Helical" evidence="6">
    <location>
        <begin position="182"/>
        <end position="202"/>
    </location>
</feature>
<sequence length="346" mass="36882">MGNSYRHILHSSSIVGGGSVINIAVGLLRMKIAAVLLGPSGIGLIGLLQNILGTASGIAGLGVANVRTRQIAEAAASGEEQAVAATWRALFWLTLALAVLGVLLVWLLREELAWRVLGDRAHGLEVGWLALGVGLTVAAASQTALLNGMRRIGDLGRIRIGSALLSTLVAVAAIGQWGEQGILVFVLAAPAASFLLGYWYASKLGRLPVLPSPLSHLAAQWRTMLRLGVAFMLSGVVLNLGQLLARTLVQREASPEMLGNFQAVWLISMTYLGFVLGAMGTDYYPRLIAAIHDPQAVNRLVNQQTKVALLLARPAFLTVFTLSRCCIRRSLQRRPPSCAGRCWVVC</sequence>
<organism evidence="7 8">
    <name type="scientific">Thermosynechococcus vestitus (strain NIES-2133 / IAM M-273 / BP-1)</name>
    <dbReference type="NCBI Taxonomy" id="197221"/>
    <lineage>
        <taxon>Bacteria</taxon>
        <taxon>Bacillati</taxon>
        <taxon>Cyanobacteriota</taxon>
        <taxon>Cyanophyceae</taxon>
        <taxon>Acaryochloridales</taxon>
        <taxon>Thermosynechococcaceae</taxon>
        <taxon>Thermosynechococcus</taxon>
    </lineage>
</organism>
<dbReference type="PATRIC" id="fig|197221.4.peg.1415"/>
<dbReference type="KEGG" id="tel:tlr1345"/>
<dbReference type="EMBL" id="BA000039">
    <property type="protein sequence ID" value="BAC08897.1"/>
    <property type="molecule type" value="Genomic_DNA"/>
</dbReference>
<keyword evidence="3 6" id="KW-0812">Transmembrane</keyword>
<dbReference type="RefSeq" id="WP_011057185.1">
    <property type="nucleotide sequence ID" value="NC_004113.1"/>
</dbReference>
<keyword evidence="4 6" id="KW-1133">Transmembrane helix</keyword>
<proteinExistence type="predicted"/>
<feature type="transmembrane region" description="Helical" evidence="6">
    <location>
        <begin position="158"/>
        <end position="176"/>
    </location>
</feature>
<evidence type="ECO:0000313" key="7">
    <source>
        <dbReference type="EMBL" id="BAC08897.1"/>
    </source>
</evidence>
<dbReference type="Proteomes" id="UP000000440">
    <property type="component" value="Chromosome"/>
</dbReference>
<dbReference type="InterPro" id="IPR050833">
    <property type="entry name" value="Poly_Biosynth_Transport"/>
</dbReference>
<dbReference type="GO" id="GO:0005886">
    <property type="term" value="C:plasma membrane"/>
    <property type="evidence" value="ECO:0007669"/>
    <property type="project" value="UniProtKB-SubCell"/>
</dbReference>
<reference evidence="7 8" key="1">
    <citation type="journal article" date="2002" name="DNA Res.">
        <title>Complete genome structure of the thermophilic cyanobacterium Thermosynechococcus elongatus BP-1.</title>
        <authorList>
            <person name="Nakamura Y."/>
            <person name="Kaneko T."/>
            <person name="Sato S."/>
            <person name="Ikeuchi M."/>
            <person name="Katoh H."/>
            <person name="Sasamoto S."/>
            <person name="Watanabe A."/>
            <person name="Iriguchi M."/>
            <person name="Kawashima K."/>
            <person name="Kimura T."/>
            <person name="Kishida Y."/>
            <person name="Kiyokawa C."/>
            <person name="Kohara M."/>
            <person name="Matsumoto M."/>
            <person name="Matsuno A."/>
            <person name="Nakazaki N."/>
            <person name="Shimpo S."/>
            <person name="Sugimoto M."/>
            <person name="Takeuchi C."/>
            <person name="Yamada M."/>
            <person name="Tabata S."/>
        </authorList>
    </citation>
    <scope>NUCLEOTIDE SEQUENCE [LARGE SCALE GENOMIC DNA]</scope>
    <source>
        <strain evidence="8">IAM M-273 / NIES-2133 / BP-1</strain>
    </source>
</reference>
<evidence type="ECO:0000256" key="1">
    <source>
        <dbReference type="ARBA" id="ARBA00004651"/>
    </source>
</evidence>
<accession>Q8DJ83</accession>
<keyword evidence="2" id="KW-1003">Cell membrane</keyword>
<dbReference type="PANTHER" id="PTHR30250:SF11">
    <property type="entry name" value="O-ANTIGEN TRANSPORTER-RELATED"/>
    <property type="match status" value="1"/>
</dbReference>
<keyword evidence="5 6" id="KW-0472">Membrane</keyword>
<feature type="transmembrane region" description="Helical" evidence="6">
    <location>
        <begin position="85"/>
        <end position="108"/>
    </location>
</feature>
<feature type="transmembrane region" description="Helical" evidence="6">
    <location>
        <begin position="12"/>
        <end position="30"/>
    </location>
</feature>
<dbReference type="Pfam" id="PF01943">
    <property type="entry name" value="Polysacc_synt"/>
    <property type="match status" value="1"/>
</dbReference>